<organism evidence="1 2">
    <name type="scientific">Linum trigynum</name>
    <dbReference type="NCBI Taxonomy" id="586398"/>
    <lineage>
        <taxon>Eukaryota</taxon>
        <taxon>Viridiplantae</taxon>
        <taxon>Streptophyta</taxon>
        <taxon>Embryophyta</taxon>
        <taxon>Tracheophyta</taxon>
        <taxon>Spermatophyta</taxon>
        <taxon>Magnoliopsida</taxon>
        <taxon>eudicotyledons</taxon>
        <taxon>Gunneridae</taxon>
        <taxon>Pentapetalae</taxon>
        <taxon>rosids</taxon>
        <taxon>fabids</taxon>
        <taxon>Malpighiales</taxon>
        <taxon>Linaceae</taxon>
        <taxon>Linum</taxon>
    </lineage>
</organism>
<gene>
    <name evidence="1" type="ORF">LTRI10_LOCUS49918</name>
</gene>
<protein>
    <submittedName>
        <fullName evidence="1">Uncharacterized protein</fullName>
    </submittedName>
</protein>
<dbReference type="Proteomes" id="UP001497516">
    <property type="component" value="Chromosome 9"/>
</dbReference>
<name>A0AAV2GK28_9ROSI</name>
<accession>A0AAV2GK28</accession>
<keyword evidence="2" id="KW-1185">Reference proteome</keyword>
<proteinExistence type="predicted"/>
<dbReference type="AlphaFoldDB" id="A0AAV2GK28"/>
<evidence type="ECO:0000313" key="2">
    <source>
        <dbReference type="Proteomes" id="UP001497516"/>
    </source>
</evidence>
<reference evidence="1 2" key="1">
    <citation type="submission" date="2024-04" db="EMBL/GenBank/DDBJ databases">
        <authorList>
            <person name="Fracassetti M."/>
        </authorList>
    </citation>
    <scope>NUCLEOTIDE SEQUENCE [LARGE SCALE GENOMIC DNA]</scope>
</reference>
<sequence>MLSVIPHEQGREVEEAIGVQAEDEVEVEEACTGHELHLISPPNVEELLSNDPFAVSLCHTKVTSTSVPLGGHDGGQSMLSYLVWAMRREKRRRGLEGGDFIRIKCTSFHHLSYHMLVT</sequence>
<evidence type="ECO:0000313" key="1">
    <source>
        <dbReference type="EMBL" id="CAL1410499.1"/>
    </source>
</evidence>
<dbReference type="EMBL" id="OZ034822">
    <property type="protein sequence ID" value="CAL1410499.1"/>
    <property type="molecule type" value="Genomic_DNA"/>
</dbReference>